<dbReference type="AlphaFoldDB" id="R4Z213"/>
<dbReference type="GO" id="GO:0005886">
    <property type="term" value="C:plasma membrane"/>
    <property type="evidence" value="ECO:0007669"/>
    <property type="project" value="UniProtKB-SubCell"/>
</dbReference>
<dbReference type="GO" id="GO:0015031">
    <property type="term" value="P:protein transport"/>
    <property type="evidence" value="ECO:0007669"/>
    <property type="project" value="UniProtKB-KW"/>
</dbReference>
<organism evidence="12 13">
    <name type="scientific">Candidatus Neomicrothrix parvicella RN1</name>
    <dbReference type="NCBI Taxonomy" id="1229780"/>
    <lineage>
        <taxon>Bacteria</taxon>
        <taxon>Bacillati</taxon>
        <taxon>Actinomycetota</taxon>
        <taxon>Acidimicrobiia</taxon>
        <taxon>Acidimicrobiales</taxon>
        <taxon>Microthrixaceae</taxon>
        <taxon>Candidatus Neomicrothrix</taxon>
    </lineage>
</organism>
<dbReference type="PRINTS" id="PR01853">
    <property type="entry name" value="YAJCTRNLCASE"/>
</dbReference>
<dbReference type="Pfam" id="PF02699">
    <property type="entry name" value="YajC"/>
    <property type="match status" value="1"/>
</dbReference>
<dbReference type="NCBIfam" id="TIGR00739">
    <property type="entry name" value="yajC"/>
    <property type="match status" value="1"/>
</dbReference>
<evidence type="ECO:0000313" key="13">
    <source>
        <dbReference type="Proteomes" id="UP000018291"/>
    </source>
</evidence>
<keyword evidence="7 11" id="KW-1133">Transmembrane helix</keyword>
<gene>
    <name evidence="12" type="ORF">BN381_50116</name>
</gene>
<evidence type="ECO:0008006" key="14">
    <source>
        <dbReference type="Google" id="ProtNLM"/>
    </source>
</evidence>
<dbReference type="Proteomes" id="UP000018291">
    <property type="component" value="Unassembled WGS sequence"/>
</dbReference>
<evidence type="ECO:0000256" key="5">
    <source>
        <dbReference type="ARBA" id="ARBA00022692"/>
    </source>
</evidence>
<dbReference type="HOGENOM" id="CLU_1615981_0_0_11"/>
<feature type="compositionally biased region" description="Gly residues" evidence="10">
    <location>
        <begin position="106"/>
        <end position="119"/>
    </location>
</feature>
<keyword evidence="9 11" id="KW-0472">Membrane</keyword>
<dbReference type="OrthoDB" id="2200301at2"/>
<accession>R4Z213</accession>
<feature type="transmembrane region" description="Helical" evidence="11">
    <location>
        <begin position="17"/>
        <end position="36"/>
    </location>
</feature>
<dbReference type="eggNOG" id="COG1862">
    <property type="taxonomic scope" value="Bacteria"/>
</dbReference>
<dbReference type="PANTHER" id="PTHR33909:SF1">
    <property type="entry name" value="SEC TRANSLOCON ACCESSORY COMPLEX SUBUNIT YAJC"/>
    <property type="match status" value="1"/>
</dbReference>
<feature type="region of interest" description="Disordered" evidence="10">
    <location>
        <begin position="96"/>
        <end position="164"/>
    </location>
</feature>
<comment type="similarity">
    <text evidence="2">Belongs to the YajC family.</text>
</comment>
<keyword evidence="8" id="KW-0811">Translocation</keyword>
<proteinExistence type="inferred from homology"/>
<dbReference type="PANTHER" id="PTHR33909">
    <property type="entry name" value="SEC TRANSLOCON ACCESSORY COMPLEX SUBUNIT YAJC"/>
    <property type="match status" value="1"/>
</dbReference>
<reference evidence="12 13" key="1">
    <citation type="journal article" date="2013" name="ISME J.">
        <title>Metabolic model for the filamentous 'Candidatus Microthrix parvicella' based on genomic and metagenomic analyses.</title>
        <authorList>
            <person name="Jon McIlroy S."/>
            <person name="Kristiansen R."/>
            <person name="Albertsen M."/>
            <person name="Michael Karst S."/>
            <person name="Rossetti S."/>
            <person name="Lund Nielsen J."/>
            <person name="Tandoi V."/>
            <person name="James Seviour R."/>
            <person name="Nielsen P.H."/>
        </authorList>
    </citation>
    <scope>NUCLEOTIDE SEQUENCE [LARGE SCALE GENOMIC DNA]</scope>
    <source>
        <strain evidence="12 13">RN1</strain>
    </source>
</reference>
<sequence length="164" mass="16929">METLLIFAADKANGGSGATSIILLVAMMGVMYMVLIRPQQKKQKDQASYTSSVEVGDKVVTSAGIYGTINHMDAESVHLEVDRDVVIQVARAAIMRSQDAPPEPAKGGGMLAGLFGGGPKASPSEPGDDLPSAPAPGKRTNKAAGDGTPNGKNKGGTGKQRPKR</sequence>
<dbReference type="STRING" id="1229780.BN381_50116"/>
<comment type="subcellular location">
    <subcellularLocation>
        <location evidence="1">Cell membrane</location>
        <topology evidence="1">Single-pass membrane protein</topology>
    </subcellularLocation>
</comment>
<dbReference type="InterPro" id="IPR003849">
    <property type="entry name" value="Preprotein_translocase_YajC"/>
</dbReference>
<evidence type="ECO:0000256" key="10">
    <source>
        <dbReference type="SAM" id="MobiDB-lite"/>
    </source>
</evidence>
<protein>
    <recommendedName>
        <fullName evidence="14">Preprotein translocase subunit YajC</fullName>
    </recommendedName>
</protein>
<evidence type="ECO:0000256" key="1">
    <source>
        <dbReference type="ARBA" id="ARBA00004162"/>
    </source>
</evidence>
<evidence type="ECO:0000256" key="3">
    <source>
        <dbReference type="ARBA" id="ARBA00022448"/>
    </source>
</evidence>
<dbReference type="RefSeq" id="WP_012229350.1">
    <property type="nucleotide sequence ID" value="NZ_HG422565.1"/>
</dbReference>
<evidence type="ECO:0000256" key="4">
    <source>
        <dbReference type="ARBA" id="ARBA00022475"/>
    </source>
</evidence>
<evidence type="ECO:0000256" key="7">
    <source>
        <dbReference type="ARBA" id="ARBA00022989"/>
    </source>
</evidence>
<dbReference type="SMART" id="SM01323">
    <property type="entry name" value="YajC"/>
    <property type="match status" value="1"/>
</dbReference>
<keyword evidence="6" id="KW-0653">Protein transport</keyword>
<name>R4Z213_9ACTN</name>
<keyword evidence="3" id="KW-0813">Transport</keyword>
<keyword evidence="4" id="KW-1003">Cell membrane</keyword>
<comment type="caution">
    <text evidence="12">The sequence shown here is derived from an EMBL/GenBank/DDBJ whole genome shotgun (WGS) entry which is preliminary data.</text>
</comment>
<evidence type="ECO:0000256" key="6">
    <source>
        <dbReference type="ARBA" id="ARBA00022927"/>
    </source>
</evidence>
<evidence type="ECO:0000256" key="8">
    <source>
        <dbReference type="ARBA" id="ARBA00023010"/>
    </source>
</evidence>
<keyword evidence="13" id="KW-1185">Reference proteome</keyword>
<evidence type="ECO:0000256" key="11">
    <source>
        <dbReference type="SAM" id="Phobius"/>
    </source>
</evidence>
<evidence type="ECO:0000256" key="9">
    <source>
        <dbReference type="ARBA" id="ARBA00023136"/>
    </source>
</evidence>
<evidence type="ECO:0000256" key="2">
    <source>
        <dbReference type="ARBA" id="ARBA00006742"/>
    </source>
</evidence>
<evidence type="ECO:0000313" key="12">
    <source>
        <dbReference type="EMBL" id="CCM64974.1"/>
    </source>
</evidence>
<keyword evidence="5 11" id="KW-0812">Transmembrane</keyword>
<dbReference type="EMBL" id="CANL01000045">
    <property type="protein sequence ID" value="CCM64974.1"/>
    <property type="molecule type" value="Genomic_DNA"/>
</dbReference>